<dbReference type="InterPro" id="IPR003524">
    <property type="entry name" value="PNAcMuramoyl-5peptid_Trfase"/>
</dbReference>
<keyword evidence="13 15" id="KW-0460">Magnesium</keyword>
<dbReference type="GO" id="GO:0008963">
    <property type="term" value="F:phospho-N-acetylmuramoyl-pentapeptide-transferase activity"/>
    <property type="evidence" value="ECO:0007669"/>
    <property type="project" value="UniProtKB-UniRule"/>
</dbReference>
<evidence type="ECO:0000256" key="6">
    <source>
        <dbReference type="ARBA" id="ARBA00022692"/>
    </source>
</evidence>
<feature type="binding site" evidence="15">
    <location>
        <position position="259"/>
    </location>
    <ligand>
        <name>Mg(2+)</name>
        <dbReference type="ChEBI" id="CHEBI:18420"/>
    </ligand>
</feature>
<dbReference type="GO" id="GO:0051992">
    <property type="term" value="F:UDP-N-acetylmuramoyl-L-alanyl-D-glutamyl-meso-2,6-diaminopimelyl-D-alanyl-D-alanine:undecaprenyl-phosphate transferase activity"/>
    <property type="evidence" value="ECO:0007669"/>
    <property type="project" value="RHEA"/>
</dbReference>
<dbReference type="AlphaFoldDB" id="F4GKW7"/>
<dbReference type="GO" id="GO:0046872">
    <property type="term" value="F:metal ion binding"/>
    <property type="evidence" value="ECO:0007669"/>
    <property type="project" value="UniProtKB-KW"/>
</dbReference>
<dbReference type="PANTHER" id="PTHR22926">
    <property type="entry name" value="PHOSPHO-N-ACETYLMURAMOYL-PENTAPEPTIDE-TRANSFERASE"/>
    <property type="match status" value="1"/>
</dbReference>
<dbReference type="PANTHER" id="PTHR22926:SF5">
    <property type="entry name" value="PHOSPHO-N-ACETYLMURAMOYL-PENTAPEPTIDE-TRANSFERASE HOMOLOG"/>
    <property type="match status" value="1"/>
</dbReference>
<keyword evidence="4 13" id="KW-0132">Cell division</keyword>
<keyword evidence="12 13" id="KW-0961">Cell wall biogenesis/degradation</keyword>
<evidence type="ECO:0000256" key="12">
    <source>
        <dbReference type="ARBA" id="ARBA00023316"/>
    </source>
</evidence>
<keyword evidence="13 15" id="KW-0479">Metal-binding</keyword>
<evidence type="ECO:0000313" key="17">
    <source>
        <dbReference type="Proteomes" id="UP000007939"/>
    </source>
</evidence>
<keyword evidence="11 13" id="KW-0131">Cell cycle</keyword>
<evidence type="ECO:0000256" key="2">
    <source>
        <dbReference type="ARBA" id="ARBA00005583"/>
    </source>
</evidence>
<comment type="function">
    <text evidence="13">Catalyzes the initial step of the lipid cycle reactions in the biosynthesis of the cell wall peptidoglycan: transfers peptidoglycan precursor phospho-MurNAc-pentapeptide from UDP-MurNAc-pentapeptide onto the lipid carrier undecaprenyl phosphate, yielding undecaprenyl-pyrophosphoryl-MurNAc-pentapeptide, known as lipid I.</text>
</comment>
<dbReference type="STRING" id="760011.Spico_0652"/>
<evidence type="ECO:0000313" key="16">
    <source>
        <dbReference type="EMBL" id="AEC01880.1"/>
    </source>
</evidence>
<sequence length="354" mass="38892">MLRMMLQYELSSMWKTVLIFSALLLSYVLTSLVCRKIISRGKISAISIPIKLELAVSQMKKAGTPSFGGIAFILGTTLSVFLLGDLRESYTWIPLVAIWIFGCIGFIDDYAKLTKNSSDGITSRQKMAMQIIAAGIVMFLVNSYSGMRSTHISLPWNPAKTIDIGAWYQIAALFYILYFVNAVNITDGLDGLAAGTGFSILVLFFLIAIIFGLGFGSSVIQSVISGSSLHLALVICAFLGGLLAFLWYNSNPAQVFMGDCGSHALGTLIAVTALLLKIELIALLASGVFLVEFMTSLLQIVTIRAWGRKFFSIAPIHHMYEQKGMSENKIVSRFRILGILCVIVAFIFFTYKYL</sequence>
<comment type="pathway">
    <text evidence="13">Cell wall biogenesis; peptidoglycan biosynthesis.</text>
</comment>
<evidence type="ECO:0000256" key="9">
    <source>
        <dbReference type="ARBA" id="ARBA00022989"/>
    </source>
</evidence>
<dbReference type="Pfam" id="PF00953">
    <property type="entry name" value="Glycos_transf_4"/>
    <property type="match status" value="1"/>
</dbReference>
<feature type="transmembrane region" description="Helical" evidence="13">
    <location>
        <begin position="334"/>
        <end position="351"/>
    </location>
</feature>
<protein>
    <recommendedName>
        <fullName evidence="13 14">Phospho-N-acetylmuramoyl-pentapeptide-transferase</fullName>
        <ecNumber evidence="13 14">2.7.8.13</ecNumber>
    </recommendedName>
    <alternativeName>
        <fullName evidence="13">UDP-MurNAc-pentapeptide phosphotransferase</fullName>
    </alternativeName>
</protein>
<proteinExistence type="inferred from homology"/>
<dbReference type="eggNOG" id="COG0472">
    <property type="taxonomic scope" value="Bacteria"/>
</dbReference>
<accession>F4GKW7</accession>
<dbReference type="GO" id="GO:0005886">
    <property type="term" value="C:plasma membrane"/>
    <property type="evidence" value="ECO:0007669"/>
    <property type="project" value="UniProtKB-SubCell"/>
</dbReference>
<dbReference type="NCBIfam" id="TIGR00445">
    <property type="entry name" value="mraY"/>
    <property type="match status" value="1"/>
</dbReference>
<feature type="transmembrane region" description="Helical" evidence="13">
    <location>
        <begin position="228"/>
        <end position="248"/>
    </location>
</feature>
<dbReference type="UniPathway" id="UPA00219"/>
<keyword evidence="3 13" id="KW-0997">Cell inner membrane</keyword>
<evidence type="ECO:0000256" key="10">
    <source>
        <dbReference type="ARBA" id="ARBA00023136"/>
    </source>
</evidence>
<dbReference type="KEGG" id="scc:Spico_0652"/>
<evidence type="ECO:0000256" key="11">
    <source>
        <dbReference type="ARBA" id="ARBA00023306"/>
    </source>
</evidence>
<reference evidence="17" key="1">
    <citation type="submission" date="2011-04" db="EMBL/GenBank/DDBJ databases">
        <title>The complete genome of Spirochaeta coccoides DSM 17374.</title>
        <authorList>
            <person name="Lucas S."/>
            <person name="Copeland A."/>
            <person name="Lapidus A."/>
            <person name="Bruce D."/>
            <person name="Goodwin L."/>
            <person name="Pitluck S."/>
            <person name="Peters L."/>
            <person name="Kyrpides N."/>
            <person name="Mavromatis K."/>
            <person name="Pagani I."/>
            <person name="Ivanova N."/>
            <person name="Ovchinnikova G."/>
            <person name="Lu M."/>
            <person name="Detter J.C."/>
            <person name="Tapia R."/>
            <person name="Han C."/>
            <person name="Land M."/>
            <person name="Hauser L."/>
            <person name="Markowitz V."/>
            <person name="Cheng J.-F."/>
            <person name="Hugenholtz P."/>
            <person name="Woyke T."/>
            <person name="Wu D."/>
            <person name="Spring S."/>
            <person name="Schroeder M."/>
            <person name="Brambilla E."/>
            <person name="Klenk H.-P."/>
            <person name="Eisen J.A."/>
        </authorList>
    </citation>
    <scope>NUCLEOTIDE SEQUENCE [LARGE SCALE GENOMIC DNA]</scope>
    <source>
        <strain evidence="17">ATCC BAA-1237 / DSM 17374 / SPN1</strain>
    </source>
</reference>
<dbReference type="CDD" id="cd06852">
    <property type="entry name" value="GT_MraY"/>
    <property type="match status" value="1"/>
</dbReference>
<evidence type="ECO:0000256" key="14">
    <source>
        <dbReference type="NCBIfam" id="TIGR00445"/>
    </source>
</evidence>
<comment type="cofactor">
    <cofactor evidence="13 15">
        <name>Mg(2+)</name>
        <dbReference type="ChEBI" id="CHEBI:18420"/>
    </cofactor>
</comment>
<dbReference type="EC" id="2.7.8.13" evidence="13 14"/>
<keyword evidence="8 13" id="KW-0573">Peptidoglycan synthesis</keyword>
<comment type="subcellular location">
    <subcellularLocation>
        <location evidence="13">Cell inner membrane</location>
        <topology evidence="13">Multi-pass membrane protein</topology>
    </subcellularLocation>
    <subcellularLocation>
        <location evidence="1">Membrane</location>
        <topology evidence="1">Multi-pass membrane protein</topology>
    </subcellularLocation>
</comment>
<dbReference type="InterPro" id="IPR000715">
    <property type="entry name" value="Glycosyl_transferase_4"/>
</dbReference>
<feature type="transmembrane region" description="Helical" evidence="13">
    <location>
        <begin position="268"/>
        <end position="291"/>
    </location>
</feature>
<dbReference type="GO" id="GO:0009252">
    <property type="term" value="P:peptidoglycan biosynthetic process"/>
    <property type="evidence" value="ECO:0007669"/>
    <property type="project" value="UniProtKB-UniRule"/>
</dbReference>
<dbReference type="GO" id="GO:0051301">
    <property type="term" value="P:cell division"/>
    <property type="evidence" value="ECO:0007669"/>
    <property type="project" value="UniProtKB-KW"/>
</dbReference>
<evidence type="ECO:0000256" key="15">
    <source>
        <dbReference type="PIRSR" id="PIRSR600715-1"/>
    </source>
</evidence>
<keyword evidence="6 13" id="KW-0812">Transmembrane</keyword>
<dbReference type="HOGENOM" id="CLU_023982_0_1_12"/>
<evidence type="ECO:0000256" key="1">
    <source>
        <dbReference type="ARBA" id="ARBA00004141"/>
    </source>
</evidence>
<comment type="catalytic activity">
    <reaction evidence="13">
        <text>UDP-N-acetyl-alpha-D-muramoyl-L-alanyl-gamma-D-glutamyl-meso-2,6-diaminopimeloyl-D-alanyl-D-alanine + di-trans,octa-cis-undecaprenyl phosphate = di-trans,octa-cis-undecaprenyl diphospho-N-acetyl-alpha-D-muramoyl-L-alanyl-D-glutamyl-meso-2,6-diaminopimeloyl-D-alanyl-D-alanine + UMP</text>
        <dbReference type="Rhea" id="RHEA:28386"/>
        <dbReference type="ChEBI" id="CHEBI:57865"/>
        <dbReference type="ChEBI" id="CHEBI:60392"/>
        <dbReference type="ChEBI" id="CHEBI:61386"/>
        <dbReference type="ChEBI" id="CHEBI:61387"/>
        <dbReference type="EC" id="2.7.8.13"/>
    </reaction>
</comment>
<evidence type="ECO:0000256" key="3">
    <source>
        <dbReference type="ARBA" id="ARBA00022519"/>
    </source>
</evidence>
<feature type="transmembrane region" description="Helical" evidence="13">
    <location>
        <begin position="127"/>
        <end position="145"/>
    </location>
</feature>
<feature type="transmembrane region" description="Helical" evidence="13">
    <location>
        <begin position="192"/>
        <end position="216"/>
    </location>
</feature>
<comment type="similarity">
    <text evidence="2 13">Belongs to the glycosyltransferase 4 family. MraY subfamily.</text>
</comment>
<organism evidence="16 17">
    <name type="scientific">Parasphaerochaeta coccoides (strain ATCC BAA-1237 / DSM 17374 / SPN1)</name>
    <name type="common">Sphaerochaeta coccoides</name>
    <dbReference type="NCBI Taxonomy" id="760011"/>
    <lineage>
        <taxon>Bacteria</taxon>
        <taxon>Pseudomonadati</taxon>
        <taxon>Spirochaetota</taxon>
        <taxon>Spirochaetia</taxon>
        <taxon>Spirochaetales</taxon>
        <taxon>Sphaerochaetaceae</taxon>
        <taxon>Parasphaerochaeta</taxon>
    </lineage>
</organism>
<evidence type="ECO:0000256" key="5">
    <source>
        <dbReference type="ARBA" id="ARBA00022679"/>
    </source>
</evidence>
<keyword evidence="9 13" id="KW-1133">Transmembrane helix</keyword>
<gene>
    <name evidence="13" type="primary">mraY</name>
    <name evidence="16" type="ordered locus">Spico_0652</name>
</gene>
<dbReference type="HAMAP" id="MF_00038">
    <property type="entry name" value="MraY"/>
    <property type="match status" value="1"/>
</dbReference>
<dbReference type="RefSeq" id="WP_013739276.1">
    <property type="nucleotide sequence ID" value="NC_015436.1"/>
</dbReference>
<evidence type="ECO:0000256" key="8">
    <source>
        <dbReference type="ARBA" id="ARBA00022984"/>
    </source>
</evidence>
<feature type="transmembrane region" description="Helical" evidence="13">
    <location>
        <begin position="66"/>
        <end position="83"/>
    </location>
</feature>
<evidence type="ECO:0000256" key="13">
    <source>
        <dbReference type="HAMAP-Rule" id="MF_00038"/>
    </source>
</evidence>
<evidence type="ECO:0000256" key="4">
    <source>
        <dbReference type="ARBA" id="ARBA00022618"/>
    </source>
</evidence>
<dbReference type="EMBL" id="CP002659">
    <property type="protein sequence ID" value="AEC01880.1"/>
    <property type="molecule type" value="Genomic_DNA"/>
</dbReference>
<feature type="transmembrane region" description="Helical" evidence="13">
    <location>
        <begin position="166"/>
        <end position="186"/>
    </location>
</feature>
<dbReference type="GO" id="GO:0071555">
    <property type="term" value="P:cell wall organization"/>
    <property type="evidence" value="ECO:0007669"/>
    <property type="project" value="UniProtKB-KW"/>
</dbReference>
<dbReference type="InterPro" id="IPR018480">
    <property type="entry name" value="PNAcMuramoyl-5peptid_Trfase_CS"/>
</dbReference>
<name>F4GKW7_PARC1</name>
<dbReference type="Proteomes" id="UP000007939">
    <property type="component" value="Chromosome"/>
</dbReference>
<keyword evidence="10 13" id="KW-0472">Membrane</keyword>
<keyword evidence="7 13" id="KW-0133">Cell shape</keyword>
<reference evidence="16 17" key="2">
    <citation type="journal article" date="2012" name="Stand. Genomic Sci.">
        <title>Complete genome sequence of the termite hindgut bacterium Spirochaeta coccoides type strain (SPN1(T)), reclassification in the genus Sphaerochaeta as Sphaerochaeta coccoides comb. nov. and emendations of the family Spirochaetaceae and the genus Sphaerochaeta.</title>
        <authorList>
            <person name="Abt B."/>
            <person name="Han C."/>
            <person name="Scheuner C."/>
            <person name="Lu M."/>
            <person name="Lapidus A."/>
            <person name="Nolan M."/>
            <person name="Lucas S."/>
            <person name="Hammon N."/>
            <person name="Deshpande S."/>
            <person name="Cheng J.F."/>
            <person name="Tapia R."/>
            <person name="Goodwin L.A."/>
            <person name="Pitluck S."/>
            <person name="Liolios K."/>
            <person name="Pagani I."/>
            <person name="Ivanova N."/>
            <person name="Mavromatis K."/>
            <person name="Mikhailova N."/>
            <person name="Huntemann M."/>
            <person name="Pati A."/>
            <person name="Chen A."/>
            <person name="Palaniappan K."/>
            <person name="Land M."/>
            <person name="Hauser L."/>
            <person name="Brambilla E.M."/>
            <person name="Rohde M."/>
            <person name="Spring S."/>
            <person name="Gronow S."/>
            <person name="Goker M."/>
            <person name="Woyke T."/>
            <person name="Bristow J."/>
            <person name="Eisen J.A."/>
            <person name="Markowitz V."/>
            <person name="Hugenholtz P."/>
            <person name="Kyrpides N.C."/>
            <person name="Klenk H.P."/>
            <person name="Detter J.C."/>
        </authorList>
    </citation>
    <scope>NUCLEOTIDE SEQUENCE [LARGE SCALE GENOMIC DNA]</scope>
    <source>
        <strain evidence="17">ATCC BAA-1237 / DSM 17374 / SPN1</strain>
    </source>
</reference>
<feature type="transmembrane region" description="Helical" evidence="13">
    <location>
        <begin position="90"/>
        <end position="107"/>
    </location>
</feature>
<dbReference type="OrthoDB" id="9805475at2"/>
<feature type="binding site" evidence="15">
    <location>
        <position position="184"/>
    </location>
    <ligand>
        <name>Mg(2+)</name>
        <dbReference type="ChEBI" id="CHEBI:18420"/>
    </ligand>
</feature>
<evidence type="ECO:0000256" key="7">
    <source>
        <dbReference type="ARBA" id="ARBA00022960"/>
    </source>
</evidence>
<keyword evidence="5 13" id="KW-0808">Transferase</keyword>
<dbReference type="PROSITE" id="PS01348">
    <property type="entry name" value="MRAY_2"/>
    <property type="match status" value="1"/>
</dbReference>
<keyword evidence="17" id="KW-1185">Reference proteome</keyword>
<dbReference type="GO" id="GO:0008360">
    <property type="term" value="P:regulation of cell shape"/>
    <property type="evidence" value="ECO:0007669"/>
    <property type="project" value="UniProtKB-KW"/>
</dbReference>
<keyword evidence="13" id="KW-1003">Cell membrane</keyword>